<dbReference type="NCBIfam" id="TIGR01640">
    <property type="entry name" value="F_box_assoc_1"/>
    <property type="match status" value="1"/>
</dbReference>
<dbReference type="Pfam" id="PF08268">
    <property type="entry name" value="FBA_3"/>
    <property type="match status" value="1"/>
</dbReference>
<keyword evidence="3" id="KW-1185">Reference proteome</keyword>
<dbReference type="CDD" id="cd22157">
    <property type="entry name" value="F-box_AtFBW1-like"/>
    <property type="match status" value="1"/>
</dbReference>
<dbReference type="PROSITE" id="PS50181">
    <property type="entry name" value="FBOX"/>
    <property type="match status" value="1"/>
</dbReference>
<dbReference type="InterPro" id="IPR001810">
    <property type="entry name" value="F-box_dom"/>
</dbReference>
<dbReference type="Proteomes" id="UP000266723">
    <property type="component" value="Unassembled WGS sequence"/>
</dbReference>
<reference evidence="2 3" key="1">
    <citation type="journal article" date="2020" name="BMC Genomics">
        <title>Intraspecific diversification of the crop wild relative Brassica cretica Lam. using demographic model selection.</title>
        <authorList>
            <person name="Kioukis A."/>
            <person name="Michalopoulou V.A."/>
            <person name="Briers L."/>
            <person name="Pirintsos S."/>
            <person name="Studholme D.J."/>
            <person name="Pavlidis P."/>
            <person name="Sarris P.F."/>
        </authorList>
    </citation>
    <scope>NUCLEOTIDE SEQUENCE [LARGE SCALE GENOMIC DNA]</scope>
    <source>
        <strain evidence="3">cv. PFS-1207/04</strain>
    </source>
</reference>
<proteinExistence type="predicted"/>
<protein>
    <recommendedName>
        <fullName evidence="1">F-box domain-containing protein</fullName>
    </recommendedName>
</protein>
<gene>
    <name evidence="2" type="ORF">DY000_02010503</name>
</gene>
<dbReference type="PANTHER" id="PTHR31111">
    <property type="entry name" value="BNAA05G37150D PROTEIN-RELATED"/>
    <property type="match status" value="1"/>
</dbReference>
<dbReference type="SUPFAM" id="SSF81383">
    <property type="entry name" value="F-box domain"/>
    <property type="match status" value="1"/>
</dbReference>
<dbReference type="EMBL" id="QGKV02000832">
    <property type="protein sequence ID" value="KAF3542960.1"/>
    <property type="molecule type" value="Genomic_DNA"/>
</dbReference>
<accession>A0ABQ7BTQ1</accession>
<dbReference type="Pfam" id="PF00646">
    <property type="entry name" value="F-box"/>
    <property type="match status" value="1"/>
</dbReference>
<dbReference type="Gene3D" id="1.20.1280.50">
    <property type="match status" value="1"/>
</dbReference>
<dbReference type="SMART" id="SM00256">
    <property type="entry name" value="FBOX"/>
    <property type="match status" value="1"/>
</dbReference>
<sequence length="373" mass="42713">MARKRKRSGDGINIPLDLIVEILQRLPAKYLARTRCVSKQWRTIIDDYIVKNAVVTRSLSQPSPDAPHFILDTLLDCGVVFSYTYSRQIRSERNQIVEKMFAMTATAREFQYVRGLIGFWSCTRGQFTLHNPTTRRSVPLPDTGIPPRRFYLFGYDPLRNQYKVACIARPTSEPEQSCKVFTLGDLGKEWRNIKCCIERHSSPFGTAVCIGGTIYYTATAENQRNVIISFNVVSEMFSHVFQVPEKLNGRYGKSSLVNYLGKLGCICYNYLNNEDMDVWVMENAEKQEWSKTTHMAVLQGIPSSMCRFGVTHPGGEIVIVPYFYYYLGSEGYYYNPNINSRRSFVIQSPRLGGTDLVRIWPVTDPVENIMSLM</sequence>
<evidence type="ECO:0000313" key="3">
    <source>
        <dbReference type="Proteomes" id="UP000266723"/>
    </source>
</evidence>
<organism evidence="2 3">
    <name type="scientific">Brassica cretica</name>
    <name type="common">Mustard</name>
    <dbReference type="NCBI Taxonomy" id="69181"/>
    <lineage>
        <taxon>Eukaryota</taxon>
        <taxon>Viridiplantae</taxon>
        <taxon>Streptophyta</taxon>
        <taxon>Embryophyta</taxon>
        <taxon>Tracheophyta</taxon>
        <taxon>Spermatophyta</taxon>
        <taxon>Magnoliopsida</taxon>
        <taxon>eudicotyledons</taxon>
        <taxon>Gunneridae</taxon>
        <taxon>Pentapetalae</taxon>
        <taxon>rosids</taxon>
        <taxon>malvids</taxon>
        <taxon>Brassicales</taxon>
        <taxon>Brassicaceae</taxon>
        <taxon>Brassiceae</taxon>
        <taxon>Brassica</taxon>
    </lineage>
</organism>
<feature type="domain" description="F-box" evidence="1">
    <location>
        <begin position="8"/>
        <end position="58"/>
    </location>
</feature>
<evidence type="ECO:0000313" key="2">
    <source>
        <dbReference type="EMBL" id="KAF3542960.1"/>
    </source>
</evidence>
<dbReference type="InterPro" id="IPR036047">
    <property type="entry name" value="F-box-like_dom_sf"/>
</dbReference>
<dbReference type="InterPro" id="IPR013187">
    <property type="entry name" value="F-box-assoc_dom_typ3"/>
</dbReference>
<dbReference type="InterPro" id="IPR017451">
    <property type="entry name" value="F-box-assoc_interact_dom"/>
</dbReference>
<name>A0ABQ7BTQ1_BRACR</name>
<comment type="caution">
    <text evidence="2">The sequence shown here is derived from an EMBL/GenBank/DDBJ whole genome shotgun (WGS) entry which is preliminary data.</text>
</comment>
<evidence type="ECO:0000259" key="1">
    <source>
        <dbReference type="PROSITE" id="PS50181"/>
    </source>
</evidence>
<dbReference type="PANTHER" id="PTHR31111:SF105">
    <property type="entry name" value="F-BOX DOMAIN-CONTAINING PROTEIN"/>
    <property type="match status" value="1"/>
</dbReference>